<keyword evidence="4" id="KW-1185">Reference proteome</keyword>
<feature type="region of interest" description="Disordered" evidence="1">
    <location>
        <begin position="12"/>
        <end position="60"/>
    </location>
</feature>
<keyword evidence="2" id="KW-0812">Transmembrane</keyword>
<dbReference type="STRING" id="873449.STRCR_1625"/>
<accession>G5JPH3</accession>
<protein>
    <submittedName>
        <fullName evidence="3">Uncharacterized protein</fullName>
    </submittedName>
</protein>
<proteinExistence type="predicted"/>
<dbReference type="Proteomes" id="UP000004322">
    <property type="component" value="Unassembled WGS sequence"/>
</dbReference>
<dbReference type="AlphaFoldDB" id="G5JPH3"/>
<dbReference type="RefSeq" id="WP_004225760.1">
    <property type="nucleotide sequence ID" value="NZ_AEUV02000002.1"/>
</dbReference>
<keyword evidence="2" id="KW-1133">Transmembrane helix</keyword>
<name>G5JPH3_STRCG</name>
<sequence>MTKEEWIEFYKSVNGREPSQTEIDAAQASGVFRPEGEDQQTSPNQSAQANQTETVQAGSGSENIAHPQAQASAPTSSQAFTGQMQTGVPSMQTPVNQLPKKKINLVWKILALVVIAVLILGAGGGGFAWWHYKSGDIRGTWEMTDSLYYNKKKKKWESRLKDYTRLNEVYTEVMTIDKDNQVKNISFTVMTSEYDYTFVPYSNKYRSFRRVDQWNRKIETSMSRADYKKMVSKASYKELSYTPKSDIENLIKSDVDSVYDYQESYQIKENRLTISRKDKKGKVVSKITYKKLSKSQANQRKEDFKKAEYDSEHGH</sequence>
<comment type="caution">
    <text evidence="3">The sequence shown here is derived from an EMBL/GenBank/DDBJ whole genome shotgun (WGS) entry which is preliminary data.</text>
</comment>
<feature type="region of interest" description="Disordered" evidence="1">
    <location>
        <begin position="292"/>
        <end position="315"/>
    </location>
</feature>
<dbReference type="OrthoDB" id="2237747at2"/>
<keyword evidence="2" id="KW-0472">Membrane</keyword>
<dbReference type="EMBL" id="AEUV02000002">
    <property type="protein sequence ID" value="EHI73580.1"/>
    <property type="molecule type" value="Genomic_DNA"/>
</dbReference>
<reference evidence="3" key="1">
    <citation type="submission" date="2011-07" db="EMBL/GenBank/DDBJ databases">
        <authorList>
            <person name="Stanhope M.J."/>
            <person name="Durkin A.S."/>
            <person name="Hostetler J."/>
            <person name="Kim M."/>
            <person name="Radune D."/>
            <person name="Singh I."/>
            <person name="Town C.D."/>
        </authorList>
    </citation>
    <scope>NUCLEOTIDE SEQUENCE [LARGE SCALE GENOMIC DNA]</scope>
    <source>
        <strain evidence="3">HS-6</strain>
    </source>
</reference>
<feature type="transmembrane region" description="Helical" evidence="2">
    <location>
        <begin position="109"/>
        <end position="130"/>
    </location>
</feature>
<organism evidence="3 4">
    <name type="scientific">Streptococcus criceti HS-6</name>
    <dbReference type="NCBI Taxonomy" id="873449"/>
    <lineage>
        <taxon>Bacteria</taxon>
        <taxon>Bacillati</taxon>
        <taxon>Bacillota</taxon>
        <taxon>Bacilli</taxon>
        <taxon>Lactobacillales</taxon>
        <taxon>Streptococcaceae</taxon>
        <taxon>Streptococcus</taxon>
    </lineage>
</organism>
<evidence type="ECO:0000256" key="2">
    <source>
        <dbReference type="SAM" id="Phobius"/>
    </source>
</evidence>
<gene>
    <name evidence="3" type="ORF">STRCR_1625</name>
</gene>
<feature type="compositionally biased region" description="Basic and acidic residues" evidence="1">
    <location>
        <begin position="299"/>
        <end position="315"/>
    </location>
</feature>
<feature type="compositionally biased region" description="Polar residues" evidence="1">
    <location>
        <begin position="39"/>
        <end position="60"/>
    </location>
</feature>
<evidence type="ECO:0000313" key="4">
    <source>
        <dbReference type="Proteomes" id="UP000004322"/>
    </source>
</evidence>
<evidence type="ECO:0000256" key="1">
    <source>
        <dbReference type="SAM" id="MobiDB-lite"/>
    </source>
</evidence>
<evidence type="ECO:0000313" key="3">
    <source>
        <dbReference type="EMBL" id="EHI73580.1"/>
    </source>
</evidence>